<keyword evidence="1" id="KW-0732">Signal</keyword>
<accession>A0ABP9CB78</accession>
<keyword evidence="4" id="KW-1185">Reference proteome</keyword>
<feature type="chain" id="PRO_5045078998" evidence="1">
    <location>
        <begin position="24"/>
        <end position="360"/>
    </location>
</feature>
<dbReference type="Gene3D" id="3.60.21.10">
    <property type="match status" value="1"/>
</dbReference>
<dbReference type="InterPro" id="IPR004843">
    <property type="entry name" value="Calcineurin-like_PHP"/>
</dbReference>
<dbReference type="Pfam" id="PF00149">
    <property type="entry name" value="Metallophos"/>
    <property type="match status" value="1"/>
</dbReference>
<evidence type="ECO:0000313" key="4">
    <source>
        <dbReference type="Proteomes" id="UP001501411"/>
    </source>
</evidence>
<dbReference type="Proteomes" id="UP001501411">
    <property type="component" value="Unassembled WGS sequence"/>
</dbReference>
<dbReference type="PANTHER" id="PTHR43143">
    <property type="entry name" value="METALLOPHOSPHOESTERASE, CALCINEURIN SUPERFAMILY"/>
    <property type="match status" value="1"/>
</dbReference>
<feature type="signal peptide" evidence="1">
    <location>
        <begin position="1"/>
        <end position="23"/>
    </location>
</feature>
<dbReference type="PANTHER" id="PTHR43143:SF5">
    <property type="entry name" value="SECRETED PROTEIN"/>
    <property type="match status" value="1"/>
</dbReference>
<evidence type="ECO:0000256" key="1">
    <source>
        <dbReference type="SAM" id="SignalP"/>
    </source>
</evidence>
<reference evidence="4" key="1">
    <citation type="journal article" date="2019" name="Int. J. Syst. Evol. Microbiol.">
        <title>The Global Catalogue of Microorganisms (GCM) 10K type strain sequencing project: providing services to taxonomists for standard genome sequencing and annotation.</title>
        <authorList>
            <consortium name="The Broad Institute Genomics Platform"/>
            <consortium name="The Broad Institute Genome Sequencing Center for Infectious Disease"/>
            <person name="Wu L."/>
            <person name="Ma J."/>
        </authorList>
    </citation>
    <scope>NUCLEOTIDE SEQUENCE [LARGE SCALE GENOMIC DNA]</scope>
    <source>
        <strain evidence="4">JCM 18200</strain>
    </source>
</reference>
<dbReference type="EMBL" id="BAABIQ010000044">
    <property type="protein sequence ID" value="GAA4806613.1"/>
    <property type="molecule type" value="Genomic_DNA"/>
</dbReference>
<organism evidence="3 4">
    <name type="scientific">Olivibacter ginsenosidimutans</name>
    <dbReference type="NCBI Taxonomy" id="1176537"/>
    <lineage>
        <taxon>Bacteria</taxon>
        <taxon>Pseudomonadati</taxon>
        <taxon>Bacteroidota</taxon>
        <taxon>Sphingobacteriia</taxon>
        <taxon>Sphingobacteriales</taxon>
        <taxon>Sphingobacteriaceae</taxon>
        <taxon>Olivibacter</taxon>
    </lineage>
</organism>
<dbReference type="RefSeq" id="WP_345234811.1">
    <property type="nucleotide sequence ID" value="NZ_BAABIQ010000044.1"/>
</dbReference>
<dbReference type="InterPro" id="IPR029052">
    <property type="entry name" value="Metallo-depent_PP-like"/>
</dbReference>
<evidence type="ECO:0000259" key="2">
    <source>
        <dbReference type="Pfam" id="PF00149"/>
    </source>
</evidence>
<dbReference type="InterPro" id="IPR051918">
    <property type="entry name" value="STPP_CPPED1"/>
</dbReference>
<sequence>MKPIAKITLVFLTAMHCFFAVTAQKKDYTVPALSDANSWSMILLPDPQTYVKFTRNQPIFELMTSWIGENIKPLNIQMVLCTGDLVEQNNILAPDGQNGNQASLEQWRSVAHSFSRLDGKVPYIAATGNHDYGFKSAENRATNYNTYFPVDKNLKSQALLKEVGADINGQPSLTNAAYELISPHGIKYLFVVLEFAPHDSTLTWAKKVVNKPAYASHRVVVLTHSYLNAKNEHIEKEGYKVENANYGKAIWEKLVKPSKNIVLVFSGHIGAPDDERAHIAFRTDINAAGKKVQQMTFNAQALGGGWHGNGGDGWLRILEFLPDEKRVHVKTFSPLFAISPATQHLAWRRNDYDEFSFSLD</sequence>
<dbReference type="SUPFAM" id="SSF56300">
    <property type="entry name" value="Metallo-dependent phosphatases"/>
    <property type="match status" value="1"/>
</dbReference>
<evidence type="ECO:0000313" key="3">
    <source>
        <dbReference type="EMBL" id="GAA4806613.1"/>
    </source>
</evidence>
<name>A0ABP9CB78_9SPHI</name>
<gene>
    <name evidence="3" type="ORF">GCM10023231_39760</name>
</gene>
<comment type="caution">
    <text evidence="3">The sequence shown here is derived from an EMBL/GenBank/DDBJ whole genome shotgun (WGS) entry which is preliminary data.</text>
</comment>
<protein>
    <submittedName>
        <fullName evidence="3">Metallophosphoesterase</fullName>
    </submittedName>
</protein>
<proteinExistence type="predicted"/>
<feature type="domain" description="Calcineurin-like phosphoesterase" evidence="2">
    <location>
        <begin position="66"/>
        <end position="269"/>
    </location>
</feature>